<dbReference type="EMBL" id="JAHFYH010000001">
    <property type="protein sequence ID" value="KAH0238031.1"/>
    <property type="molecule type" value="Genomic_DNA"/>
</dbReference>
<gene>
    <name evidence="1" type="ORF">KCV03_g40</name>
</gene>
<comment type="caution">
    <text evidence="1">The sequence shown here is derived from an EMBL/GenBank/DDBJ whole genome shotgun (WGS) entry which is preliminary data.</text>
</comment>
<organism evidence="1 2">
    <name type="scientific">Aureobasidium melanogenum</name>
    <name type="common">Aureobasidium pullulans var. melanogenum</name>
    <dbReference type="NCBI Taxonomy" id="46634"/>
    <lineage>
        <taxon>Eukaryota</taxon>
        <taxon>Fungi</taxon>
        <taxon>Dikarya</taxon>
        <taxon>Ascomycota</taxon>
        <taxon>Pezizomycotina</taxon>
        <taxon>Dothideomycetes</taxon>
        <taxon>Dothideomycetidae</taxon>
        <taxon>Dothideales</taxon>
        <taxon>Saccotheciaceae</taxon>
        <taxon>Aureobasidium</taxon>
    </lineage>
</organism>
<evidence type="ECO:0000313" key="1">
    <source>
        <dbReference type="EMBL" id="KAH0238031.1"/>
    </source>
</evidence>
<accession>A0A9P8GR86</accession>
<sequence length="286" mass="31431">MGQEYGGIDLYRCGVTYLITLSTYKELISNDQELGMMNTISAMIQLPIEIAILSFGITKGKSRSLGLDIDRTCRNGIILTVQDTTPSNQDILLTRQDQQTSAIRRRLYSVDFRPRTRSTEIVCLDHHPQASTHCKDCHREQSHRWRLVVNCKIHLFGAVEFVRHDVLAKGQGGNNCHAGAEVIGVVDDVVDYGAPGEQVGRDLMDQFLAVTGVALVRVVVDESVVVNHQEGLPDGCESVVGKSLATVSNVRDEFPRVSLVRAGVEFKLSLGKILRDGVTGKQDGAN</sequence>
<dbReference type="Proteomes" id="UP000767238">
    <property type="component" value="Unassembled WGS sequence"/>
</dbReference>
<reference evidence="1" key="1">
    <citation type="journal article" date="2021" name="J Fungi (Basel)">
        <title>Virulence traits and population genomics of the black yeast Aureobasidium melanogenum.</title>
        <authorList>
            <person name="Cernosa A."/>
            <person name="Sun X."/>
            <person name="Gostincar C."/>
            <person name="Fang C."/>
            <person name="Gunde-Cimerman N."/>
            <person name="Song Z."/>
        </authorList>
    </citation>
    <scope>NUCLEOTIDE SEQUENCE</scope>
    <source>
        <strain evidence="1">EXF-8016</strain>
    </source>
</reference>
<reference evidence="1" key="2">
    <citation type="submission" date="2021-08" db="EMBL/GenBank/DDBJ databases">
        <authorList>
            <person name="Gostincar C."/>
            <person name="Sun X."/>
            <person name="Song Z."/>
            <person name="Gunde-Cimerman N."/>
        </authorList>
    </citation>
    <scope>NUCLEOTIDE SEQUENCE</scope>
    <source>
        <strain evidence="1">EXF-8016</strain>
    </source>
</reference>
<dbReference type="AlphaFoldDB" id="A0A9P8GR86"/>
<evidence type="ECO:0000313" key="2">
    <source>
        <dbReference type="Proteomes" id="UP000767238"/>
    </source>
</evidence>
<feature type="non-terminal residue" evidence="1">
    <location>
        <position position="286"/>
    </location>
</feature>
<proteinExistence type="predicted"/>
<name>A0A9P8GR86_AURME</name>
<protein>
    <submittedName>
        <fullName evidence="1">BNR/Asp-box repeat protein</fullName>
    </submittedName>
</protein>